<feature type="region of interest" description="Disordered" evidence="1">
    <location>
        <begin position="1"/>
        <end position="32"/>
    </location>
</feature>
<name>A0A6S6YVF5_9PROT</name>
<dbReference type="EMBL" id="LR778302">
    <property type="protein sequence ID" value="CAB1371314.1"/>
    <property type="molecule type" value="Genomic_DNA"/>
</dbReference>
<dbReference type="KEGG" id="doe:DENOEST_P0156"/>
<geneLocation type="plasmid" evidence="2 3">
    <name>pI</name>
</geneLocation>
<proteinExistence type="predicted"/>
<organism evidence="2 3">
    <name type="scientific">Denitratisoma oestradiolicum</name>
    <dbReference type="NCBI Taxonomy" id="311182"/>
    <lineage>
        <taxon>Bacteria</taxon>
        <taxon>Pseudomonadati</taxon>
        <taxon>Pseudomonadota</taxon>
        <taxon>Betaproteobacteria</taxon>
        <taxon>Nitrosomonadales</taxon>
        <taxon>Sterolibacteriaceae</taxon>
        <taxon>Denitratisoma</taxon>
    </lineage>
</organism>
<evidence type="ECO:0000313" key="3">
    <source>
        <dbReference type="Proteomes" id="UP000515733"/>
    </source>
</evidence>
<sequence length="121" mass="12695">MAKHFDVSERPCASSLRGTSPRDHRIDTAGPSVRPCQSGLSASLGSWLFVPALPELGPWTATLSPARWRPAFGRPPSLTARACLAIGLLPLACLPPRNTRPGLSLVAAYPLSLLGSPLSAS</sequence>
<gene>
    <name evidence="2" type="ORF">DENOEST_P0156</name>
</gene>
<keyword evidence="3" id="KW-1185">Reference proteome</keyword>
<protein>
    <submittedName>
        <fullName evidence="2">Uncharacterized protein</fullName>
    </submittedName>
</protein>
<keyword evidence="2" id="KW-0614">Plasmid</keyword>
<accession>A0A6S6YVF5</accession>
<reference evidence="2 3" key="1">
    <citation type="submission" date="2020-03" db="EMBL/GenBank/DDBJ databases">
        <authorList>
            <consortium name="Genoscope - CEA"/>
            <person name="William W."/>
        </authorList>
    </citation>
    <scope>NUCLEOTIDE SEQUENCE [LARGE SCALE GENOMIC DNA]</scope>
    <source>
        <strain evidence="3">DSM 16959</strain>
        <plasmid evidence="2 3">pI</plasmid>
    </source>
</reference>
<evidence type="ECO:0000313" key="2">
    <source>
        <dbReference type="EMBL" id="CAB1371314.1"/>
    </source>
</evidence>
<dbReference type="AlphaFoldDB" id="A0A6S6YVF5"/>
<evidence type="ECO:0000256" key="1">
    <source>
        <dbReference type="SAM" id="MobiDB-lite"/>
    </source>
</evidence>
<dbReference type="Proteomes" id="UP000515733">
    <property type="component" value="Plasmid pI"/>
</dbReference>